<organism evidence="3 4">
    <name type="scientific">Stenotrophomonas nitritireducens</name>
    <dbReference type="NCBI Taxonomy" id="83617"/>
    <lineage>
        <taxon>Bacteria</taxon>
        <taxon>Pseudomonadati</taxon>
        <taxon>Pseudomonadota</taxon>
        <taxon>Gammaproteobacteria</taxon>
        <taxon>Lysobacterales</taxon>
        <taxon>Lysobacteraceae</taxon>
        <taxon>Stenotrophomonas</taxon>
    </lineage>
</organism>
<comment type="caution">
    <text evidence="3">The sequence shown here is derived from an EMBL/GenBank/DDBJ whole genome shotgun (WGS) entry which is preliminary data.</text>
</comment>
<dbReference type="SUPFAM" id="SSF47413">
    <property type="entry name" value="lambda repressor-like DNA-binding domains"/>
    <property type="match status" value="1"/>
</dbReference>
<dbReference type="RefSeq" id="WP_057505398.1">
    <property type="nucleotide sequence ID" value="NZ_LDJG01000036.1"/>
</dbReference>
<name>A0ABR5NFQ1_9GAMM</name>
<sequence length="156" mass="16663">MDWKLHIAQLISAGATPGQIAERIGVTANAIREIVAGRTKSPRADAAFKLARLTPADFVDRQPVLNSVTGHAAAKVLIDTRMSKRALRARLGLSTDKQLAKVLQLPVEQVEGWEEESALPAVPEVLRLLGAQAPAANAPQEPEDPDSARIVPVEVA</sequence>
<protein>
    <recommendedName>
        <fullName evidence="2">HTH cro/C1-type domain-containing protein</fullName>
    </recommendedName>
</protein>
<dbReference type="Proteomes" id="UP000050902">
    <property type="component" value="Unassembled WGS sequence"/>
</dbReference>
<proteinExistence type="predicted"/>
<dbReference type="EMBL" id="LDJG01000036">
    <property type="protein sequence ID" value="KRG54091.1"/>
    <property type="molecule type" value="Genomic_DNA"/>
</dbReference>
<reference evidence="3 4" key="1">
    <citation type="submission" date="2015-05" db="EMBL/GenBank/DDBJ databases">
        <title>Genome sequencing and analysis of members of genus Stenotrophomonas.</title>
        <authorList>
            <person name="Patil P.P."/>
            <person name="Midha S."/>
            <person name="Patil P.B."/>
        </authorList>
    </citation>
    <scope>NUCLEOTIDE SEQUENCE [LARGE SCALE GENOMIC DNA]</scope>
    <source>
        <strain evidence="3 4">DSM 12575</strain>
    </source>
</reference>
<accession>A0ABR5NFQ1</accession>
<evidence type="ECO:0000313" key="4">
    <source>
        <dbReference type="Proteomes" id="UP000050902"/>
    </source>
</evidence>
<evidence type="ECO:0000313" key="3">
    <source>
        <dbReference type="EMBL" id="KRG54091.1"/>
    </source>
</evidence>
<dbReference type="InterPro" id="IPR001387">
    <property type="entry name" value="Cro/C1-type_HTH"/>
</dbReference>
<dbReference type="InterPro" id="IPR010982">
    <property type="entry name" value="Lambda_DNA-bd_dom_sf"/>
</dbReference>
<dbReference type="PROSITE" id="PS50943">
    <property type="entry name" value="HTH_CROC1"/>
    <property type="match status" value="1"/>
</dbReference>
<gene>
    <name evidence="3" type="ORF">ABB22_16870</name>
</gene>
<evidence type="ECO:0000256" key="1">
    <source>
        <dbReference type="SAM" id="MobiDB-lite"/>
    </source>
</evidence>
<feature type="region of interest" description="Disordered" evidence="1">
    <location>
        <begin position="133"/>
        <end position="156"/>
    </location>
</feature>
<feature type="domain" description="HTH cro/C1-type" evidence="2">
    <location>
        <begin position="19"/>
        <end position="61"/>
    </location>
</feature>
<dbReference type="CDD" id="cd00093">
    <property type="entry name" value="HTH_XRE"/>
    <property type="match status" value="1"/>
</dbReference>
<evidence type="ECO:0000259" key="2">
    <source>
        <dbReference type="PROSITE" id="PS50943"/>
    </source>
</evidence>
<keyword evidence="4" id="KW-1185">Reference proteome</keyword>